<sequence>MKGYVQGRTIILLETLPGAIKDGDEVEITITPLRQEDYPFPTFELGVKDQYISRENIYEQTQDIF</sequence>
<dbReference type="EMBL" id="JAQOSO010000015">
    <property type="protein sequence ID" value="MDJ1173233.1"/>
    <property type="molecule type" value="Genomic_DNA"/>
</dbReference>
<reference evidence="1 2" key="1">
    <citation type="submission" date="2023-01" db="EMBL/GenBank/DDBJ databases">
        <title>Novel diversity within Roseofilum (Cyanobacteria; Desertifilaceae) from marine benthic mats with descriptions of four novel species.</title>
        <authorList>
            <person name="Wang Y."/>
            <person name="Berthold D.E."/>
            <person name="Hu J."/>
            <person name="Lefler F.W."/>
            <person name="Laughinghouse H.D. IV."/>
        </authorList>
    </citation>
    <scope>NUCLEOTIDE SEQUENCE [LARGE SCALE GENOMIC DNA]</scope>
    <source>
        <strain evidence="1 2">BLCC-M114</strain>
    </source>
</reference>
<keyword evidence="2" id="KW-1185">Reference proteome</keyword>
<evidence type="ECO:0000313" key="1">
    <source>
        <dbReference type="EMBL" id="MDJ1173233.1"/>
    </source>
</evidence>
<dbReference type="RefSeq" id="WP_283765602.1">
    <property type="nucleotide sequence ID" value="NZ_JAQOSO010000015.1"/>
</dbReference>
<organism evidence="1 2">
    <name type="scientific">Roseofilum capinflatum BLCC-M114</name>
    <dbReference type="NCBI Taxonomy" id="3022440"/>
    <lineage>
        <taxon>Bacteria</taxon>
        <taxon>Bacillati</taxon>
        <taxon>Cyanobacteriota</taxon>
        <taxon>Cyanophyceae</taxon>
        <taxon>Desertifilales</taxon>
        <taxon>Desertifilaceae</taxon>
        <taxon>Roseofilum</taxon>
        <taxon>Roseofilum capinflatum</taxon>
    </lineage>
</organism>
<gene>
    <name evidence="1" type="ORF">PMG25_03925</name>
</gene>
<accession>A0ABT7B240</accession>
<comment type="caution">
    <text evidence="1">The sequence shown here is derived from an EMBL/GenBank/DDBJ whole genome shotgun (WGS) entry which is preliminary data.</text>
</comment>
<proteinExistence type="predicted"/>
<evidence type="ECO:0000313" key="2">
    <source>
        <dbReference type="Proteomes" id="UP001235849"/>
    </source>
</evidence>
<name>A0ABT7B240_9CYAN</name>
<protein>
    <submittedName>
        <fullName evidence="1">Uncharacterized protein</fullName>
    </submittedName>
</protein>
<dbReference type="Proteomes" id="UP001235849">
    <property type="component" value="Unassembled WGS sequence"/>
</dbReference>